<dbReference type="InterPro" id="IPR016791">
    <property type="entry name" value="Polyketide_synth_GrhN/RubW_prd"/>
</dbReference>
<evidence type="ECO:0008006" key="3">
    <source>
        <dbReference type="Google" id="ProtNLM"/>
    </source>
</evidence>
<evidence type="ECO:0000313" key="2">
    <source>
        <dbReference type="Proteomes" id="UP000465812"/>
    </source>
</evidence>
<dbReference type="Proteomes" id="UP000465812">
    <property type="component" value="Chromosome"/>
</dbReference>
<dbReference type="EMBL" id="AP022590">
    <property type="protein sequence ID" value="BBY39128.1"/>
    <property type="molecule type" value="Genomic_DNA"/>
</dbReference>
<name>A0ABN6AAM5_MYCNT</name>
<sequence>MRAAETEKLRGFASLAAEPGWLYGEHMTEQSYVVEAGHPPSALMRLVNPLMGFLLRSPLAGLARNQFMVLSFTGRKTGRPYSIPLSAHVIDGQLYALTGNPWKQNFRDGGPVQVVFDAKTTSMHGELIRDRTAVADLLLRCAESYGVQRAQRMIGLKFRDHRIPTRDEFAEAVDRLHLGAVRLSPAE</sequence>
<proteinExistence type="predicted"/>
<dbReference type="InterPro" id="IPR012349">
    <property type="entry name" value="Split_barrel_FMN-bd"/>
</dbReference>
<gene>
    <name evidence="1" type="ORF">MMAN_32620</name>
</gene>
<keyword evidence="2" id="KW-1185">Reference proteome</keyword>
<organism evidence="1 2">
    <name type="scientific">Mycobacterium mantenii</name>
    <dbReference type="NCBI Taxonomy" id="560555"/>
    <lineage>
        <taxon>Bacteria</taxon>
        <taxon>Bacillati</taxon>
        <taxon>Actinomycetota</taxon>
        <taxon>Actinomycetes</taxon>
        <taxon>Mycobacteriales</taxon>
        <taxon>Mycobacteriaceae</taxon>
        <taxon>Mycobacterium</taxon>
        <taxon>Mycobacterium avium complex (MAC)</taxon>
    </lineage>
</organism>
<dbReference type="Gene3D" id="2.30.110.10">
    <property type="entry name" value="Electron Transport, Fmn-binding Protein, Chain A"/>
    <property type="match status" value="1"/>
</dbReference>
<accession>A0ABN6AAM5</accession>
<dbReference type="SUPFAM" id="SSF50475">
    <property type="entry name" value="FMN-binding split barrel"/>
    <property type="match status" value="1"/>
</dbReference>
<protein>
    <recommendedName>
        <fullName evidence="3">DUF385 domain-containing protein</fullName>
    </recommendedName>
</protein>
<reference evidence="1 2" key="1">
    <citation type="journal article" date="2019" name="Emerg. Microbes Infect.">
        <title>Comprehensive subspecies identification of 175 nontuberculous mycobacteria species based on 7547 genomic profiles.</title>
        <authorList>
            <person name="Matsumoto Y."/>
            <person name="Kinjo T."/>
            <person name="Motooka D."/>
            <person name="Nabeya D."/>
            <person name="Jung N."/>
            <person name="Uechi K."/>
            <person name="Horii T."/>
            <person name="Iida T."/>
            <person name="Fujita J."/>
            <person name="Nakamura S."/>
        </authorList>
    </citation>
    <scope>NUCLEOTIDE SEQUENCE [LARGE SCALE GENOMIC DNA]</scope>
    <source>
        <strain evidence="1 2">JCM 18113</strain>
    </source>
</reference>
<evidence type="ECO:0000313" key="1">
    <source>
        <dbReference type="EMBL" id="BBY39128.1"/>
    </source>
</evidence>
<dbReference type="PIRSF" id="PIRSF021513">
    <property type="entry name" value="GrhN_RubW_prd"/>
    <property type="match status" value="1"/>
</dbReference>